<sequence>MTIGFAPAAHAAWSEAFMPANGSALHVGKSACKRGAFDPYTDGARMGPRDAFSDGGNRMGPRDAYTDGARSVGGPGDCAMRAA</sequence>
<dbReference type="Proteomes" id="UP000270411">
    <property type="component" value="Chromosome 2"/>
</dbReference>
<dbReference type="KEGG" id="cpau:EHF44_24835"/>
<dbReference type="OrthoDB" id="8967050at2"/>
<evidence type="ECO:0000256" key="1">
    <source>
        <dbReference type="SAM" id="MobiDB-lite"/>
    </source>
</evidence>
<gene>
    <name evidence="2" type="ORF">EHF44_24835</name>
</gene>
<protein>
    <submittedName>
        <fullName evidence="2">Uncharacterized protein</fullName>
    </submittedName>
</protein>
<name>A0A3G8H8R9_9BURK</name>
<reference evidence="3" key="1">
    <citation type="submission" date="2018-11" db="EMBL/GenBank/DDBJ databases">
        <title>FDA dAtabase for Regulatory Grade micrObial Sequences (FDA-ARGOS): Supporting development and validation of Infectious Disease Dx tests.</title>
        <authorList>
            <person name="Goldberg B."/>
            <person name="Campos J."/>
            <person name="Tallon L."/>
            <person name="Sadzewicz L."/>
            <person name="Zhao X."/>
            <person name="Vavikolanu K."/>
            <person name="Mehta A."/>
            <person name="Aluvathingal J."/>
            <person name="Nadendla S."/>
            <person name="Geyer C."/>
            <person name="Nandy P."/>
            <person name="Yan Y."/>
            <person name="Sichtig H."/>
        </authorList>
    </citation>
    <scope>NUCLEOTIDE SEQUENCE [LARGE SCALE GENOMIC DNA]</scope>
    <source>
        <strain evidence="3">FDAARGOS_614</strain>
    </source>
</reference>
<dbReference type="AlphaFoldDB" id="A0A3G8H8R9"/>
<feature type="region of interest" description="Disordered" evidence="1">
    <location>
        <begin position="38"/>
        <end position="83"/>
    </location>
</feature>
<accession>A0A3G8H8R9</accession>
<evidence type="ECO:0000313" key="2">
    <source>
        <dbReference type="EMBL" id="AZG16605.1"/>
    </source>
</evidence>
<organism evidence="2 3">
    <name type="scientific">Cupriavidus pauculus</name>
    <dbReference type="NCBI Taxonomy" id="82633"/>
    <lineage>
        <taxon>Bacteria</taxon>
        <taxon>Pseudomonadati</taxon>
        <taxon>Pseudomonadota</taxon>
        <taxon>Betaproteobacteria</taxon>
        <taxon>Burkholderiales</taxon>
        <taxon>Burkholderiaceae</taxon>
        <taxon>Cupriavidus</taxon>
    </lineage>
</organism>
<evidence type="ECO:0000313" key="3">
    <source>
        <dbReference type="Proteomes" id="UP000270411"/>
    </source>
</evidence>
<dbReference type="EMBL" id="CP033970">
    <property type="protein sequence ID" value="AZG16605.1"/>
    <property type="molecule type" value="Genomic_DNA"/>
</dbReference>
<dbReference type="RefSeq" id="WP_124686336.1">
    <property type="nucleotide sequence ID" value="NZ_CP033970.1"/>
</dbReference>
<proteinExistence type="predicted"/>